<name>A0A2R5FJX7_NOSCO</name>
<evidence type="ECO:0008006" key="3">
    <source>
        <dbReference type="Google" id="ProtNLM"/>
    </source>
</evidence>
<accession>A0A2R5FJX7</accession>
<dbReference type="EMBL" id="BDUD01000001">
    <property type="protein sequence ID" value="GBG17748.1"/>
    <property type="molecule type" value="Genomic_DNA"/>
</dbReference>
<reference evidence="1 2" key="1">
    <citation type="submission" date="2017-06" db="EMBL/GenBank/DDBJ databases">
        <title>Genome sequencing of cyanobaciteial culture collection at National Institute for Environmental Studies (NIES).</title>
        <authorList>
            <person name="Hirose Y."/>
            <person name="Shimura Y."/>
            <person name="Fujisawa T."/>
            <person name="Nakamura Y."/>
            <person name="Kawachi M."/>
        </authorList>
    </citation>
    <scope>NUCLEOTIDE SEQUENCE [LARGE SCALE GENOMIC DNA]</scope>
    <source>
        <strain evidence="1 2">NIES-4072</strain>
    </source>
</reference>
<dbReference type="Pfam" id="PF01724">
    <property type="entry name" value="DUF29"/>
    <property type="match status" value="1"/>
</dbReference>
<dbReference type="OrthoDB" id="423885at2"/>
<proteinExistence type="predicted"/>
<comment type="caution">
    <text evidence="1">The sequence shown here is derived from an EMBL/GenBank/DDBJ whole genome shotgun (WGS) entry which is preliminary data.</text>
</comment>
<sequence>MTQELIDLKNSILEGRYADALAIVDELEGMSKKAILRQIKSFLRILLIHLIKNKLEQRLTNSWAASIRNAIREIKEVNIKDNKTSYYINLDEWGNLIEEEIIEDAIADASEEVMNGKFTRSQLSAMLDKNQILTTATSLLALTYTYSPKELPAIMDDYLSQLAGGEDWINREK</sequence>
<dbReference type="PANTHER" id="PTHR34235">
    <property type="entry name" value="SLR1203 PROTEIN-RELATED"/>
    <property type="match status" value="1"/>
</dbReference>
<evidence type="ECO:0000313" key="2">
    <source>
        <dbReference type="Proteomes" id="UP000245124"/>
    </source>
</evidence>
<dbReference type="AlphaFoldDB" id="A0A2R5FJX7"/>
<gene>
    <name evidence="1" type="ORF">NIES4072_14090</name>
</gene>
<dbReference type="RefSeq" id="WP_109007892.1">
    <property type="nucleotide sequence ID" value="NZ_BDUD01000001.1"/>
</dbReference>
<keyword evidence="2" id="KW-1185">Reference proteome</keyword>
<protein>
    <recommendedName>
        <fullName evidence="3">DUF29 domain-containing protein</fullName>
    </recommendedName>
</protein>
<dbReference type="Proteomes" id="UP000245124">
    <property type="component" value="Unassembled WGS sequence"/>
</dbReference>
<dbReference type="PANTHER" id="PTHR34235:SF1">
    <property type="entry name" value="SLR0416 PROTEIN"/>
    <property type="match status" value="1"/>
</dbReference>
<organism evidence="1 2">
    <name type="scientific">Nostoc commune NIES-4072</name>
    <dbReference type="NCBI Taxonomy" id="2005467"/>
    <lineage>
        <taxon>Bacteria</taxon>
        <taxon>Bacillati</taxon>
        <taxon>Cyanobacteriota</taxon>
        <taxon>Cyanophyceae</taxon>
        <taxon>Nostocales</taxon>
        <taxon>Nostocaceae</taxon>
        <taxon>Nostoc</taxon>
    </lineage>
</organism>
<dbReference type="Gene3D" id="1.20.1220.20">
    <property type="entry name" value="Uncharcterised protein PF01724"/>
    <property type="match status" value="1"/>
</dbReference>
<evidence type="ECO:0000313" key="1">
    <source>
        <dbReference type="EMBL" id="GBG17748.1"/>
    </source>
</evidence>
<dbReference type="InterPro" id="IPR002636">
    <property type="entry name" value="DUF29"/>
</dbReference>